<dbReference type="InterPro" id="IPR011053">
    <property type="entry name" value="Single_hybrid_motif"/>
</dbReference>
<gene>
    <name evidence="3 6" type="primary">gcvH</name>
    <name evidence="6" type="ORF">G7077_01040</name>
</gene>
<dbReference type="PANTHER" id="PTHR11715:SF3">
    <property type="entry name" value="GLYCINE CLEAVAGE SYSTEM H PROTEIN-RELATED"/>
    <property type="match status" value="1"/>
</dbReference>
<dbReference type="PROSITE" id="PS50968">
    <property type="entry name" value="BIOTINYL_LIPOYL"/>
    <property type="match status" value="1"/>
</dbReference>
<accession>A0A6G7YLU1</accession>
<comment type="function">
    <text evidence="3">The glycine cleavage system catalyzes the degradation of glycine. The H protein shuttles the methylamine group of glycine from the P protein to the T protein.</text>
</comment>
<comment type="similarity">
    <text evidence="1 3">Belongs to the GcvH family.</text>
</comment>
<evidence type="ECO:0000256" key="2">
    <source>
        <dbReference type="ARBA" id="ARBA00022823"/>
    </source>
</evidence>
<dbReference type="GO" id="GO:0005829">
    <property type="term" value="C:cytosol"/>
    <property type="evidence" value="ECO:0007669"/>
    <property type="project" value="TreeGrafter"/>
</dbReference>
<dbReference type="CDD" id="cd06848">
    <property type="entry name" value="GCS_H"/>
    <property type="match status" value="1"/>
</dbReference>
<dbReference type="Proteomes" id="UP000503222">
    <property type="component" value="Chromosome"/>
</dbReference>
<protein>
    <recommendedName>
        <fullName evidence="3">Glycine cleavage system H protein</fullName>
    </recommendedName>
</protein>
<dbReference type="GO" id="GO:0009249">
    <property type="term" value="P:protein lipoylation"/>
    <property type="evidence" value="ECO:0007669"/>
    <property type="project" value="TreeGrafter"/>
</dbReference>
<reference evidence="6 7" key="1">
    <citation type="submission" date="2020-03" db="EMBL/GenBank/DDBJ databases">
        <title>Sphingomonas sp. nov., isolated from fish.</title>
        <authorList>
            <person name="Hyun D.-W."/>
            <person name="Bae J.-W."/>
        </authorList>
    </citation>
    <scope>NUCLEOTIDE SEQUENCE [LARGE SCALE GENOMIC DNA]</scope>
    <source>
        <strain evidence="6 7">HDW15B</strain>
    </source>
</reference>
<dbReference type="HAMAP" id="MF_00272">
    <property type="entry name" value="GcvH"/>
    <property type="match status" value="1"/>
</dbReference>
<evidence type="ECO:0000313" key="7">
    <source>
        <dbReference type="Proteomes" id="UP000503222"/>
    </source>
</evidence>
<dbReference type="PANTHER" id="PTHR11715">
    <property type="entry name" value="GLYCINE CLEAVAGE SYSTEM H PROTEIN"/>
    <property type="match status" value="1"/>
</dbReference>
<dbReference type="Pfam" id="PF01597">
    <property type="entry name" value="GCV_H"/>
    <property type="match status" value="1"/>
</dbReference>
<dbReference type="InterPro" id="IPR002930">
    <property type="entry name" value="GCV_H"/>
</dbReference>
<dbReference type="NCBIfam" id="NF002270">
    <property type="entry name" value="PRK01202.1"/>
    <property type="match status" value="1"/>
</dbReference>
<dbReference type="InterPro" id="IPR003016">
    <property type="entry name" value="2-oxoA_DH_lipoyl-BS"/>
</dbReference>
<comment type="subunit">
    <text evidence="3">The glycine cleavage system is composed of four proteins: P, T, L and H.</text>
</comment>
<name>A0A6G7YLU1_9SPHN</name>
<dbReference type="KEGG" id="spii:G7077_01040"/>
<evidence type="ECO:0000256" key="1">
    <source>
        <dbReference type="ARBA" id="ARBA00009249"/>
    </source>
</evidence>
<evidence type="ECO:0000259" key="5">
    <source>
        <dbReference type="PROSITE" id="PS50968"/>
    </source>
</evidence>
<dbReference type="GO" id="GO:0005960">
    <property type="term" value="C:glycine cleavage complex"/>
    <property type="evidence" value="ECO:0007669"/>
    <property type="project" value="InterPro"/>
</dbReference>
<evidence type="ECO:0000256" key="4">
    <source>
        <dbReference type="PIRSR" id="PIRSR617453-50"/>
    </source>
</evidence>
<evidence type="ECO:0000256" key="3">
    <source>
        <dbReference type="HAMAP-Rule" id="MF_00272"/>
    </source>
</evidence>
<organism evidence="6 7">
    <name type="scientific">Sphingomonas piscis</name>
    <dbReference type="NCBI Taxonomy" id="2714943"/>
    <lineage>
        <taxon>Bacteria</taxon>
        <taxon>Pseudomonadati</taxon>
        <taxon>Pseudomonadota</taxon>
        <taxon>Alphaproteobacteria</taxon>
        <taxon>Sphingomonadales</taxon>
        <taxon>Sphingomonadaceae</taxon>
        <taxon>Sphingomonas</taxon>
    </lineage>
</organism>
<dbReference type="InterPro" id="IPR000089">
    <property type="entry name" value="Biotin_lipoyl"/>
</dbReference>
<keyword evidence="2 3" id="KW-0450">Lipoyl</keyword>
<dbReference type="EMBL" id="CP049869">
    <property type="protein sequence ID" value="QIK77709.1"/>
    <property type="molecule type" value="Genomic_DNA"/>
</dbReference>
<feature type="domain" description="Lipoyl-binding" evidence="5">
    <location>
        <begin position="18"/>
        <end position="100"/>
    </location>
</feature>
<evidence type="ECO:0000313" key="6">
    <source>
        <dbReference type="EMBL" id="QIK77709.1"/>
    </source>
</evidence>
<dbReference type="PROSITE" id="PS00189">
    <property type="entry name" value="LIPOYL"/>
    <property type="match status" value="1"/>
</dbReference>
<proteinExistence type="inferred from homology"/>
<dbReference type="SUPFAM" id="SSF51230">
    <property type="entry name" value="Single hybrid motif"/>
    <property type="match status" value="1"/>
</dbReference>
<dbReference type="Gene3D" id="2.40.50.100">
    <property type="match status" value="1"/>
</dbReference>
<comment type="cofactor">
    <cofactor evidence="3">
        <name>(R)-lipoate</name>
        <dbReference type="ChEBI" id="CHEBI:83088"/>
    </cofactor>
    <text evidence="3">Binds 1 lipoyl cofactor covalently.</text>
</comment>
<sequence length="123" mass="13291">MSLYFTKEHEWIRLEGDTATVGISNHAQEALGDIVFAEVPEAGKSLSKGQEAAVVESVKAASDVYAPVGGEVVEGNQAIADDPSLINTDPEGEGWFFKLRLSDTSEVEGLMDETAYREWVATL</sequence>
<dbReference type="RefSeq" id="WP_166410105.1">
    <property type="nucleotide sequence ID" value="NZ_CP049869.1"/>
</dbReference>
<keyword evidence="7" id="KW-1185">Reference proteome</keyword>
<dbReference type="GO" id="GO:0019464">
    <property type="term" value="P:glycine decarboxylation via glycine cleavage system"/>
    <property type="evidence" value="ECO:0007669"/>
    <property type="project" value="UniProtKB-UniRule"/>
</dbReference>
<dbReference type="AlphaFoldDB" id="A0A6G7YLU1"/>
<dbReference type="NCBIfam" id="TIGR00527">
    <property type="entry name" value="gcvH"/>
    <property type="match status" value="1"/>
</dbReference>
<dbReference type="InterPro" id="IPR017453">
    <property type="entry name" value="GCV_H_sub"/>
</dbReference>
<dbReference type="InterPro" id="IPR033753">
    <property type="entry name" value="GCV_H/Fam206"/>
</dbReference>
<feature type="modified residue" description="N6-lipoyllysine" evidence="3 4">
    <location>
        <position position="59"/>
    </location>
</feature>